<comment type="caution">
    <text evidence="1">The sequence shown here is derived from an EMBL/GenBank/DDBJ whole genome shotgun (WGS) entry which is preliminary data.</text>
</comment>
<protein>
    <submittedName>
        <fullName evidence="1">Uncharacterized protein</fullName>
    </submittedName>
</protein>
<sequence length="87" mass="9873">MERGCNSSWVSIPDEDIPVFPHFLKKRALMKLGPSCNLHYQNVMHHRKAKGNQLFPPYANNPPSLVHAFSDLGVLVGRRLRKCECSS</sequence>
<accession>A0AAV4MY52</accession>
<dbReference type="EMBL" id="BPLR01002682">
    <property type="protein sequence ID" value="GIX76640.1"/>
    <property type="molecule type" value="Genomic_DNA"/>
</dbReference>
<organism evidence="1 2">
    <name type="scientific">Caerostris extrusa</name>
    <name type="common">Bark spider</name>
    <name type="synonym">Caerostris bankana</name>
    <dbReference type="NCBI Taxonomy" id="172846"/>
    <lineage>
        <taxon>Eukaryota</taxon>
        <taxon>Metazoa</taxon>
        <taxon>Ecdysozoa</taxon>
        <taxon>Arthropoda</taxon>
        <taxon>Chelicerata</taxon>
        <taxon>Arachnida</taxon>
        <taxon>Araneae</taxon>
        <taxon>Araneomorphae</taxon>
        <taxon>Entelegynae</taxon>
        <taxon>Araneoidea</taxon>
        <taxon>Araneidae</taxon>
        <taxon>Caerostris</taxon>
    </lineage>
</organism>
<evidence type="ECO:0000313" key="2">
    <source>
        <dbReference type="Proteomes" id="UP001054945"/>
    </source>
</evidence>
<dbReference type="Proteomes" id="UP001054945">
    <property type="component" value="Unassembled WGS sequence"/>
</dbReference>
<gene>
    <name evidence="1" type="ORF">CEXT_395321</name>
</gene>
<reference evidence="1 2" key="1">
    <citation type="submission" date="2021-06" db="EMBL/GenBank/DDBJ databases">
        <title>Caerostris extrusa draft genome.</title>
        <authorList>
            <person name="Kono N."/>
            <person name="Arakawa K."/>
        </authorList>
    </citation>
    <scope>NUCLEOTIDE SEQUENCE [LARGE SCALE GENOMIC DNA]</scope>
</reference>
<name>A0AAV4MY52_CAEEX</name>
<evidence type="ECO:0000313" key="1">
    <source>
        <dbReference type="EMBL" id="GIX76640.1"/>
    </source>
</evidence>
<proteinExistence type="predicted"/>
<dbReference type="AlphaFoldDB" id="A0AAV4MY52"/>
<keyword evidence="2" id="KW-1185">Reference proteome</keyword>